<keyword evidence="4" id="KW-1185">Reference proteome</keyword>
<dbReference type="InterPro" id="IPR019327">
    <property type="entry name" value="WKF"/>
</dbReference>
<gene>
    <name evidence="3" type="ORF">CALCODRAFT_496576</name>
</gene>
<feature type="compositionally biased region" description="Basic and acidic residues" evidence="1">
    <location>
        <begin position="141"/>
        <end position="160"/>
    </location>
</feature>
<evidence type="ECO:0000259" key="2">
    <source>
        <dbReference type="Pfam" id="PF10180"/>
    </source>
</evidence>
<dbReference type="STRING" id="1353952.A0A165FR85"/>
<evidence type="ECO:0000313" key="3">
    <source>
        <dbReference type="EMBL" id="KZT57102.1"/>
    </source>
</evidence>
<dbReference type="PANTHER" id="PTHR22306:SF2">
    <property type="entry name" value="CHROMOSOME 7 OPEN READING FRAME 50"/>
    <property type="match status" value="1"/>
</dbReference>
<dbReference type="PANTHER" id="PTHR22306">
    <property type="entry name" value="CHROMOSOME 7 OPEN READING FRAME 50"/>
    <property type="match status" value="1"/>
</dbReference>
<name>A0A165FR85_9BASI</name>
<dbReference type="EMBL" id="KV423968">
    <property type="protein sequence ID" value="KZT57102.1"/>
    <property type="molecule type" value="Genomic_DNA"/>
</dbReference>
<dbReference type="AlphaFoldDB" id="A0A165FR85"/>
<feature type="domain" description="WKF" evidence="2">
    <location>
        <begin position="195"/>
        <end position="261"/>
    </location>
</feature>
<dbReference type="InParanoid" id="A0A165FR85"/>
<dbReference type="OrthoDB" id="10261563at2759"/>
<proteinExistence type="predicted"/>
<dbReference type="Proteomes" id="UP000076842">
    <property type="component" value="Unassembled WGS sequence"/>
</dbReference>
<organism evidence="3 4">
    <name type="scientific">Calocera cornea HHB12733</name>
    <dbReference type="NCBI Taxonomy" id="1353952"/>
    <lineage>
        <taxon>Eukaryota</taxon>
        <taxon>Fungi</taxon>
        <taxon>Dikarya</taxon>
        <taxon>Basidiomycota</taxon>
        <taxon>Agaricomycotina</taxon>
        <taxon>Dacrymycetes</taxon>
        <taxon>Dacrymycetales</taxon>
        <taxon>Dacrymycetaceae</taxon>
        <taxon>Calocera</taxon>
    </lineage>
</organism>
<evidence type="ECO:0000256" key="1">
    <source>
        <dbReference type="SAM" id="MobiDB-lite"/>
    </source>
</evidence>
<protein>
    <recommendedName>
        <fullName evidence="2">WKF domain-containing protein</fullName>
    </recommendedName>
</protein>
<feature type="compositionally biased region" description="Basic and acidic residues" evidence="1">
    <location>
        <begin position="101"/>
        <end position="110"/>
    </location>
</feature>
<accession>A0A165FR85</accession>
<feature type="region of interest" description="Disordered" evidence="1">
    <location>
        <begin position="69"/>
        <end position="187"/>
    </location>
</feature>
<feature type="compositionally biased region" description="Basic and acidic residues" evidence="1">
    <location>
        <begin position="8"/>
        <end position="26"/>
    </location>
</feature>
<feature type="region of interest" description="Disordered" evidence="1">
    <location>
        <begin position="1"/>
        <end position="26"/>
    </location>
</feature>
<evidence type="ECO:0000313" key="4">
    <source>
        <dbReference type="Proteomes" id="UP000076842"/>
    </source>
</evidence>
<dbReference type="Pfam" id="PF10180">
    <property type="entry name" value="WKF"/>
    <property type="match status" value="1"/>
</dbReference>
<reference evidence="3 4" key="1">
    <citation type="journal article" date="2016" name="Mol. Biol. Evol.">
        <title>Comparative Genomics of Early-Diverging Mushroom-Forming Fungi Provides Insights into the Origins of Lignocellulose Decay Capabilities.</title>
        <authorList>
            <person name="Nagy L.G."/>
            <person name="Riley R."/>
            <person name="Tritt A."/>
            <person name="Adam C."/>
            <person name="Daum C."/>
            <person name="Floudas D."/>
            <person name="Sun H."/>
            <person name="Yadav J.S."/>
            <person name="Pangilinan J."/>
            <person name="Larsson K.H."/>
            <person name="Matsuura K."/>
            <person name="Barry K."/>
            <person name="Labutti K."/>
            <person name="Kuo R."/>
            <person name="Ohm R.A."/>
            <person name="Bhattacharya S.S."/>
            <person name="Shirouzu T."/>
            <person name="Yoshinaga Y."/>
            <person name="Martin F.M."/>
            <person name="Grigoriev I.V."/>
            <person name="Hibbett D.S."/>
        </authorList>
    </citation>
    <scope>NUCLEOTIDE SEQUENCE [LARGE SCALE GENOMIC DNA]</scope>
    <source>
        <strain evidence="3 4">HHB12733</strain>
    </source>
</reference>
<sequence length="300" mass="32548">MARSTTDPSEKSHKRKIDEVQVEEKPAPVAVDVVELGPKTKKKRSKTSAAAAAADSTVLGDVETISNRPVSELAGTGAPGAQLADPSKKTRKRKGIAGEVKGVEEVTEPPKKKKKSKKAEAEVETQPAITEPASPAKKKKVTDAKAKAEDATKETKIKEAKIKKKKDKSKVLKSSLPDPKEDETLSDTAKKAINYARDYALSVADPPTPGWKFNKNSQTWLIKNALDPNIVTDPYMDAAFKYLRTVKGGALPQLEELCQSVLDAPEAVAEVQEKEDQEPLLQRYSKDRARALLGLLQSTG</sequence>